<evidence type="ECO:0000313" key="4">
    <source>
        <dbReference type="Proteomes" id="UP000076976"/>
    </source>
</evidence>
<evidence type="ECO:0000256" key="1">
    <source>
        <dbReference type="SAM" id="MobiDB-lite"/>
    </source>
</evidence>
<keyword evidence="2" id="KW-1133">Transmembrane helix</keyword>
<reference evidence="3 4" key="1">
    <citation type="submission" date="2016-01" db="EMBL/GenBank/DDBJ databases">
        <title>Janibacter melonis strain CD11_4 genome sequencing and assembly.</title>
        <authorList>
            <person name="Nair G.R."/>
            <person name="Kaur G."/>
            <person name="Chander A.M."/>
            <person name="Mayilraj S."/>
        </authorList>
    </citation>
    <scope>NUCLEOTIDE SEQUENCE [LARGE SCALE GENOMIC DNA]</scope>
    <source>
        <strain evidence="3 4">CD11-4</strain>
    </source>
</reference>
<feature type="transmembrane region" description="Helical" evidence="2">
    <location>
        <begin position="59"/>
        <end position="76"/>
    </location>
</feature>
<dbReference type="InterPro" id="IPR010406">
    <property type="entry name" value="DUF1003"/>
</dbReference>
<dbReference type="PANTHER" id="PTHR41386">
    <property type="entry name" value="INTEGRAL MEMBRANE PROTEIN-RELATED"/>
    <property type="match status" value="1"/>
</dbReference>
<evidence type="ECO:0000256" key="2">
    <source>
        <dbReference type="SAM" id="Phobius"/>
    </source>
</evidence>
<dbReference type="STRING" id="262209.AWH69_14365"/>
<feature type="transmembrane region" description="Helical" evidence="2">
    <location>
        <begin position="88"/>
        <end position="110"/>
    </location>
</feature>
<dbReference type="RefSeq" id="WP_068277391.1">
    <property type="nucleotide sequence ID" value="NZ_LQZG01000004.1"/>
</dbReference>
<keyword evidence="4" id="KW-1185">Reference proteome</keyword>
<feature type="compositionally biased region" description="Basic and acidic residues" evidence="1">
    <location>
        <begin position="1"/>
        <end position="29"/>
    </location>
</feature>
<evidence type="ECO:0008006" key="5">
    <source>
        <dbReference type="Google" id="ProtNLM"/>
    </source>
</evidence>
<organism evidence="3 4">
    <name type="scientific">Janibacter melonis</name>
    <dbReference type="NCBI Taxonomy" id="262209"/>
    <lineage>
        <taxon>Bacteria</taxon>
        <taxon>Bacillati</taxon>
        <taxon>Actinomycetota</taxon>
        <taxon>Actinomycetes</taxon>
        <taxon>Micrococcales</taxon>
        <taxon>Intrasporangiaceae</taxon>
        <taxon>Janibacter</taxon>
    </lineage>
</organism>
<dbReference type="PANTHER" id="PTHR41386:SF1">
    <property type="entry name" value="MEMBRANE PROTEIN"/>
    <property type="match status" value="1"/>
</dbReference>
<proteinExistence type="predicted"/>
<keyword evidence="2" id="KW-0472">Membrane</keyword>
<dbReference type="Pfam" id="PF06210">
    <property type="entry name" value="DUF1003"/>
    <property type="match status" value="1"/>
</dbReference>
<name>A0A176Q9W8_9MICO</name>
<sequence length="191" mass="21948">MAERDGKPRQRRPDARSDVRVDQPRELSRRTLRRPSNLSTESFGVLSEKFARFMGTPTFLLWMSVFVVAWLAWNTFVPEAAQFDPRSLNYTLLTLILSLQASYAAPLILLAQNRQDDRDRVALEQDRVQAERALADTEYLTREVAALRIALRDAATRDFVRSELRSLLEEMEEKGLEVRLREQSEGPAPKG</sequence>
<accession>A0A176Q9W8</accession>
<dbReference type="EMBL" id="LQZG01000004">
    <property type="protein sequence ID" value="OAB86508.1"/>
    <property type="molecule type" value="Genomic_DNA"/>
</dbReference>
<dbReference type="AlphaFoldDB" id="A0A176Q9W8"/>
<gene>
    <name evidence="3" type="ORF">AWH69_14365</name>
</gene>
<protein>
    <recommendedName>
        <fullName evidence="5">DUF1003 domain-containing protein</fullName>
    </recommendedName>
</protein>
<dbReference type="Proteomes" id="UP000076976">
    <property type="component" value="Unassembled WGS sequence"/>
</dbReference>
<feature type="region of interest" description="Disordered" evidence="1">
    <location>
        <begin position="1"/>
        <end position="33"/>
    </location>
</feature>
<comment type="caution">
    <text evidence="3">The sequence shown here is derived from an EMBL/GenBank/DDBJ whole genome shotgun (WGS) entry which is preliminary data.</text>
</comment>
<keyword evidence="2" id="KW-0812">Transmembrane</keyword>
<evidence type="ECO:0000313" key="3">
    <source>
        <dbReference type="EMBL" id="OAB86508.1"/>
    </source>
</evidence>